<sequence>MNRQRLFSFGLMVWQTHGLSHDQLLRIVGAKKRYSPQFRAAALRHLVAAAPVSITGGRPFAERRRRVRAHYRV</sequence>
<proteinExistence type="predicted"/>
<protein>
    <submittedName>
        <fullName evidence="1">Uncharacterized protein</fullName>
    </submittedName>
</protein>
<gene>
    <name evidence="1" type="ORF">ParKJ_36795</name>
</gene>
<dbReference type="Proteomes" id="UP001246473">
    <property type="component" value="Unassembled WGS sequence"/>
</dbReference>
<name>A0AAP5UXH8_9BURK</name>
<dbReference type="RefSeq" id="WP_116124012.1">
    <property type="nucleotide sequence ID" value="NZ_JANSLM010000021.1"/>
</dbReference>
<comment type="caution">
    <text evidence="1">The sequence shown here is derived from an EMBL/GenBank/DDBJ whole genome shotgun (WGS) entry which is preliminary data.</text>
</comment>
<organism evidence="1 2">
    <name type="scientific">Paraburkholderia fungorum</name>
    <dbReference type="NCBI Taxonomy" id="134537"/>
    <lineage>
        <taxon>Bacteria</taxon>
        <taxon>Pseudomonadati</taxon>
        <taxon>Pseudomonadota</taxon>
        <taxon>Betaproteobacteria</taxon>
        <taxon>Burkholderiales</taxon>
        <taxon>Burkholderiaceae</taxon>
        <taxon>Paraburkholderia</taxon>
    </lineage>
</organism>
<dbReference type="AlphaFoldDB" id="A0AAP5UXH8"/>
<evidence type="ECO:0000313" key="2">
    <source>
        <dbReference type="Proteomes" id="UP001246473"/>
    </source>
</evidence>
<dbReference type="EMBL" id="JANSLM010000021">
    <property type="protein sequence ID" value="MDT8843000.1"/>
    <property type="molecule type" value="Genomic_DNA"/>
</dbReference>
<accession>A0AAP5UXH8</accession>
<evidence type="ECO:0000313" key="1">
    <source>
        <dbReference type="EMBL" id="MDT8843000.1"/>
    </source>
</evidence>
<reference evidence="1" key="1">
    <citation type="submission" date="2022-08" db="EMBL/GenBank/DDBJ databases">
        <authorList>
            <person name="Kim S.-J."/>
        </authorList>
    </citation>
    <scope>NUCLEOTIDE SEQUENCE</scope>
    <source>
        <strain evidence="1">KJ</strain>
    </source>
</reference>